<evidence type="ECO:0000313" key="3">
    <source>
        <dbReference type="Proteomes" id="UP001338137"/>
    </source>
</evidence>
<dbReference type="RefSeq" id="WP_326072767.1">
    <property type="nucleotide sequence ID" value="NZ_JARLKY010000034.1"/>
</dbReference>
<proteinExistence type="predicted"/>
<sequence length="66" mass="7741">MKNTLLKFTLFILYLAALLKLLDAFQGQLLVQALFLIVLSFVYAIIEAKLIYHFDKIIQQIGRRKR</sequence>
<dbReference type="EMBL" id="JARLKY010000034">
    <property type="protein sequence ID" value="MEC0228547.1"/>
    <property type="molecule type" value="Genomic_DNA"/>
</dbReference>
<dbReference type="Proteomes" id="UP001338137">
    <property type="component" value="Unassembled WGS sequence"/>
</dbReference>
<gene>
    <name evidence="2" type="ORF">P4I72_15585</name>
</gene>
<reference evidence="2 3" key="1">
    <citation type="submission" date="2023-03" db="EMBL/GenBank/DDBJ databases">
        <title>Bacillus Genome Sequencing.</title>
        <authorList>
            <person name="Dunlap C."/>
        </authorList>
    </citation>
    <scope>NUCLEOTIDE SEQUENCE [LARGE SCALE GENOMIC DNA]</scope>
    <source>
        <strain evidence="2 3">BD-533</strain>
    </source>
</reference>
<comment type="caution">
    <text evidence="2">The sequence shown here is derived from an EMBL/GenBank/DDBJ whole genome shotgun (WGS) entry which is preliminary data.</text>
</comment>
<name>A0ABU6G2Z8_9BACL</name>
<feature type="transmembrane region" description="Helical" evidence="1">
    <location>
        <begin position="34"/>
        <end position="54"/>
    </location>
</feature>
<protein>
    <submittedName>
        <fullName evidence="2">Uncharacterized protein</fullName>
    </submittedName>
</protein>
<keyword evidence="1" id="KW-0812">Transmembrane</keyword>
<evidence type="ECO:0000313" key="2">
    <source>
        <dbReference type="EMBL" id="MEC0228547.1"/>
    </source>
</evidence>
<evidence type="ECO:0000256" key="1">
    <source>
        <dbReference type="SAM" id="Phobius"/>
    </source>
</evidence>
<organism evidence="2 3">
    <name type="scientific">Paenibacillus alba</name>
    <dbReference type="NCBI Taxonomy" id="1197127"/>
    <lineage>
        <taxon>Bacteria</taxon>
        <taxon>Bacillati</taxon>
        <taxon>Bacillota</taxon>
        <taxon>Bacilli</taxon>
        <taxon>Bacillales</taxon>
        <taxon>Paenibacillaceae</taxon>
        <taxon>Paenibacillus</taxon>
    </lineage>
</organism>
<keyword evidence="3" id="KW-1185">Reference proteome</keyword>
<accession>A0ABU6G2Z8</accession>
<keyword evidence="1" id="KW-0472">Membrane</keyword>
<keyword evidence="1" id="KW-1133">Transmembrane helix</keyword>